<dbReference type="InterPro" id="IPR001867">
    <property type="entry name" value="OmpR/PhoB-type_DNA-bd"/>
</dbReference>
<keyword evidence="5" id="KW-0804">Transcription</keyword>
<comment type="caution">
    <text evidence="10">The sequence shown here is derived from an EMBL/GenBank/DDBJ whole genome shotgun (WGS) entry which is preliminary data.</text>
</comment>
<evidence type="ECO:0000256" key="5">
    <source>
        <dbReference type="ARBA" id="ARBA00023163"/>
    </source>
</evidence>
<evidence type="ECO:0000259" key="8">
    <source>
        <dbReference type="PROSITE" id="PS50110"/>
    </source>
</evidence>
<evidence type="ECO:0000313" key="11">
    <source>
        <dbReference type="Proteomes" id="UP001595848"/>
    </source>
</evidence>
<feature type="domain" description="OmpR/PhoB-type" evidence="9">
    <location>
        <begin position="123"/>
        <end position="221"/>
    </location>
</feature>
<feature type="DNA-binding region" description="OmpR/PhoB-type" evidence="7">
    <location>
        <begin position="123"/>
        <end position="221"/>
    </location>
</feature>
<dbReference type="PANTHER" id="PTHR48111:SF76">
    <property type="entry name" value="TWO-COMPONENT RESPONSE REGULATOR"/>
    <property type="match status" value="1"/>
</dbReference>
<dbReference type="InterPro" id="IPR039420">
    <property type="entry name" value="WalR-like"/>
</dbReference>
<dbReference type="Pfam" id="PF00072">
    <property type="entry name" value="Response_reg"/>
    <property type="match status" value="1"/>
</dbReference>
<keyword evidence="1 6" id="KW-0597">Phosphoprotein</keyword>
<organism evidence="10 11">
    <name type="scientific">Candidimonas humi</name>
    <dbReference type="NCBI Taxonomy" id="683355"/>
    <lineage>
        <taxon>Bacteria</taxon>
        <taxon>Pseudomonadati</taxon>
        <taxon>Pseudomonadota</taxon>
        <taxon>Betaproteobacteria</taxon>
        <taxon>Burkholderiales</taxon>
        <taxon>Alcaligenaceae</taxon>
        <taxon>Candidimonas</taxon>
    </lineage>
</organism>
<proteinExistence type="predicted"/>
<feature type="modified residue" description="4-aspartylphosphate" evidence="6">
    <location>
        <position position="51"/>
    </location>
</feature>
<name>A0ABV8NW84_9BURK</name>
<dbReference type="SMART" id="SM00448">
    <property type="entry name" value="REC"/>
    <property type="match status" value="1"/>
</dbReference>
<reference evidence="11" key="1">
    <citation type="journal article" date="2019" name="Int. J. Syst. Evol. Microbiol.">
        <title>The Global Catalogue of Microorganisms (GCM) 10K type strain sequencing project: providing services to taxonomists for standard genome sequencing and annotation.</title>
        <authorList>
            <consortium name="The Broad Institute Genomics Platform"/>
            <consortium name="The Broad Institute Genome Sequencing Center for Infectious Disease"/>
            <person name="Wu L."/>
            <person name="Ma J."/>
        </authorList>
    </citation>
    <scope>NUCLEOTIDE SEQUENCE [LARGE SCALE GENOMIC DNA]</scope>
    <source>
        <strain evidence="11">LMG 24813</strain>
    </source>
</reference>
<evidence type="ECO:0000256" key="4">
    <source>
        <dbReference type="ARBA" id="ARBA00023125"/>
    </source>
</evidence>
<keyword evidence="4 7" id="KW-0238">DNA-binding</keyword>
<keyword evidence="11" id="KW-1185">Reference proteome</keyword>
<dbReference type="NCBIfam" id="TIGR01387">
    <property type="entry name" value="cztR_silR_copR"/>
    <property type="match status" value="1"/>
</dbReference>
<dbReference type="RefSeq" id="WP_217965027.1">
    <property type="nucleotide sequence ID" value="NZ_JAHTBN010000005.1"/>
</dbReference>
<evidence type="ECO:0000313" key="10">
    <source>
        <dbReference type="EMBL" id="MFC4200228.1"/>
    </source>
</evidence>
<dbReference type="Proteomes" id="UP001595848">
    <property type="component" value="Unassembled WGS sequence"/>
</dbReference>
<feature type="domain" description="Response regulatory" evidence="8">
    <location>
        <begin position="2"/>
        <end position="115"/>
    </location>
</feature>
<dbReference type="PROSITE" id="PS51755">
    <property type="entry name" value="OMPR_PHOB"/>
    <property type="match status" value="1"/>
</dbReference>
<dbReference type="EMBL" id="JBHSBV010000001">
    <property type="protein sequence ID" value="MFC4200228.1"/>
    <property type="molecule type" value="Genomic_DNA"/>
</dbReference>
<evidence type="ECO:0000256" key="3">
    <source>
        <dbReference type="ARBA" id="ARBA00023015"/>
    </source>
</evidence>
<dbReference type="CDD" id="cd19935">
    <property type="entry name" value="REC_OmpR_CusR-like"/>
    <property type="match status" value="1"/>
</dbReference>
<keyword evidence="3" id="KW-0805">Transcription regulation</keyword>
<gene>
    <name evidence="10" type="ORF">ACFOY1_04605</name>
</gene>
<keyword evidence="2" id="KW-0902">Two-component regulatory system</keyword>
<evidence type="ECO:0000256" key="7">
    <source>
        <dbReference type="PROSITE-ProRule" id="PRU01091"/>
    </source>
</evidence>
<dbReference type="PROSITE" id="PS50110">
    <property type="entry name" value="RESPONSE_REGULATORY"/>
    <property type="match status" value="1"/>
</dbReference>
<protein>
    <submittedName>
        <fullName evidence="10">Heavy metal response regulator transcription factor</fullName>
    </submittedName>
</protein>
<evidence type="ECO:0000256" key="1">
    <source>
        <dbReference type="ARBA" id="ARBA00022553"/>
    </source>
</evidence>
<sequence length="228" mass="25768">MKILIIEDEPKTAEYLYKGLTEQGCAVDLAHDGIDGQHMATQHDYDVIVLDVMLPGQDGFTLLRGLRTVKQTPVIMLTARDRVEDRVKGLHEGADDYLVKPFSFIELLARLQALSRRGRAQEPAQLRIGDLHIDLISRKAYRGSTRIDLTAKEFSLLAVLARRQGEILSKTAIAELVWDMNFDSNTNVVEVAIKRLRAKMDTPFSPRLLHTIRGMGYVLELRSEDGQR</sequence>
<accession>A0ABV8NW84</accession>
<dbReference type="InterPro" id="IPR006291">
    <property type="entry name" value="CusR-like"/>
</dbReference>
<dbReference type="CDD" id="cd00383">
    <property type="entry name" value="trans_reg_C"/>
    <property type="match status" value="1"/>
</dbReference>
<dbReference type="InterPro" id="IPR001789">
    <property type="entry name" value="Sig_transdc_resp-reg_receiver"/>
</dbReference>
<evidence type="ECO:0000256" key="6">
    <source>
        <dbReference type="PROSITE-ProRule" id="PRU00169"/>
    </source>
</evidence>
<evidence type="ECO:0000256" key="2">
    <source>
        <dbReference type="ARBA" id="ARBA00023012"/>
    </source>
</evidence>
<dbReference type="SMART" id="SM00862">
    <property type="entry name" value="Trans_reg_C"/>
    <property type="match status" value="1"/>
</dbReference>
<dbReference type="Pfam" id="PF00486">
    <property type="entry name" value="Trans_reg_C"/>
    <property type="match status" value="1"/>
</dbReference>
<dbReference type="PANTHER" id="PTHR48111">
    <property type="entry name" value="REGULATOR OF RPOS"/>
    <property type="match status" value="1"/>
</dbReference>
<evidence type="ECO:0000259" key="9">
    <source>
        <dbReference type="PROSITE" id="PS51755"/>
    </source>
</evidence>